<reference evidence="2" key="1">
    <citation type="submission" date="2022-07" db="EMBL/GenBank/DDBJ databases">
        <authorList>
            <person name="Trinca V."/>
            <person name="Uliana J.V.C."/>
            <person name="Torres T.T."/>
            <person name="Ward R.J."/>
            <person name="Monesi N."/>
        </authorList>
    </citation>
    <scope>NUCLEOTIDE SEQUENCE</scope>
    <source>
        <strain evidence="2">HSMRA1968</strain>
        <tissue evidence="2">Whole embryos</tissue>
    </source>
</reference>
<dbReference type="InterPro" id="IPR013783">
    <property type="entry name" value="Ig-like_fold"/>
</dbReference>
<dbReference type="PANTHER" id="PTHR23279:SF37">
    <property type="entry name" value="DEFECTIVE PROBOSCIS EXTENSION RESPONSE 13, ISOFORM B"/>
    <property type="match status" value="1"/>
</dbReference>
<sequence length="102" mass="11746">MNRQVSWIRRKDYHLLTVGLTTYSSDERYSATHLIHSEDWTLQIKFVQLRDAGVYECQVSTHPPASIFLHLNVVEAKAEILGPSIRYLTPGSTLKLMCRITQ</sequence>
<evidence type="ECO:0000313" key="3">
    <source>
        <dbReference type="Proteomes" id="UP001151699"/>
    </source>
</evidence>
<dbReference type="Proteomes" id="UP001151699">
    <property type="component" value="Chromosome B"/>
</dbReference>
<comment type="caution">
    <text evidence="2">The sequence shown here is derived from an EMBL/GenBank/DDBJ whole genome shotgun (WGS) entry which is preliminary data.</text>
</comment>
<keyword evidence="3" id="KW-1185">Reference proteome</keyword>
<gene>
    <name evidence="2" type="ORF">Bhyg_07629</name>
</gene>
<accession>A0A9Q0N3D5</accession>
<organism evidence="2 3">
    <name type="scientific">Pseudolycoriella hygida</name>
    <dbReference type="NCBI Taxonomy" id="35572"/>
    <lineage>
        <taxon>Eukaryota</taxon>
        <taxon>Metazoa</taxon>
        <taxon>Ecdysozoa</taxon>
        <taxon>Arthropoda</taxon>
        <taxon>Hexapoda</taxon>
        <taxon>Insecta</taxon>
        <taxon>Pterygota</taxon>
        <taxon>Neoptera</taxon>
        <taxon>Endopterygota</taxon>
        <taxon>Diptera</taxon>
        <taxon>Nematocera</taxon>
        <taxon>Sciaroidea</taxon>
        <taxon>Sciaridae</taxon>
        <taxon>Pseudolycoriella</taxon>
    </lineage>
</organism>
<dbReference type="Gene3D" id="2.60.40.10">
    <property type="entry name" value="Immunoglobulins"/>
    <property type="match status" value="1"/>
</dbReference>
<protein>
    <recommendedName>
        <fullName evidence="1">Ig-like domain-containing protein</fullName>
    </recommendedName>
</protein>
<evidence type="ECO:0000313" key="2">
    <source>
        <dbReference type="EMBL" id="KAJ6642676.1"/>
    </source>
</evidence>
<evidence type="ECO:0000259" key="1">
    <source>
        <dbReference type="PROSITE" id="PS50835"/>
    </source>
</evidence>
<dbReference type="Pfam" id="PF07686">
    <property type="entry name" value="V-set"/>
    <property type="match status" value="1"/>
</dbReference>
<dbReference type="GO" id="GO:0050808">
    <property type="term" value="P:synapse organization"/>
    <property type="evidence" value="ECO:0007669"/>
    <property type="project" value="TreeGrafter"/>
</dbReference>
<dbReference type="GO" id="GO:0032589">
    <property type="term" value="C:neuron projection membrane"/>
    <property type="evidence" value="ECO:0007669"/>
    <property type="project" value="TreeGrafter"/>
</dbReference>
<dbReference type="FunFam" id="2.60.40.10:FF:000129">
    <property type="entry name" value="CLUMA_CG018772, isoform A"/>
    <property type="match status" value="1"/>
</dbReference>
<dbReference type="AlphaFoldDB" id="A0A9Q0N3D5"/>
<name>A0A9Q0N3D5_9DIPT</name>
<dbReference type="InterPro" id="IPR037448">
    <property type="entry name" value="Zig-8"/>
</dbReference>
<dbReference type="InterPro" id="IPR007110">
    <property type="entry name" value="Ig-like_dom"/>
</dbReference>
<dbReference type="InterPro" id="IPR036179">
    <property type="entry name" value="Ig-like_dom_sf"/>
</dbReference>
<dbReference type="SUPFAM" id="SSF48726">
    <property type="entry name" value="Immunoglobulin"/>
    <property type="match status" value="1"/>
</dbReference>
<feature type="non-terminal residue" evidence="2">
    <location>
        <position position="102"/>
    </location>
</feature>
<dbReference type="InterPro" id="IPR013106">
    <property type="entry name" value="Ig_V-set"/>
</dbReference>
<dbReference type="EMBL" id="WJQU01000002">
    <property type="protein sequence ID" value="KAJ6642676.1"/>
    <property type="molecule type" value="Genomic_DNA"/>
</dbReference>
<proteinExistence type="predicted"/>
<dbReference type="PANTHER" id="PTHR23279">
    <property type="entry name" value="DEFECTIVE PROBOSCIS EXTENSION RESPONSE DPR -RELATED"/>
    <property type="match status" value="1"/>
</dbReference>
<dbReference type="PROSITE" id="PS50835">
    <property type="entry name" value="IG_LIKE"/>
    <property type="match status" value="1"/>
</dbReference>
<dbReference type="OrthoDB" id="5359219at2759"/>
<feature type="domain" description="Ig-like" evidence="1">
    <location>
        <begin position="1"/>
        <end position="68"/>
    </location>
</feature>